<evidence type="ECO:0000313" key="3">
    <source>
        <dbReference type="Proteomes" id="UP000663903"/>
    </source>
</evidence>
<name>A0A975H621_9BURK</name>
<sequence>MRRLTRAPNAAIAQIWADLLCEAGYPATVQRQFLSSVAGELPPDQCQPELWLRHDEHHAAARQLLDDLASLPQRRWQCPACGEQIEGGFEQCWACGAWMPNL</sequence>
<dbReference type="RefSeq" id="WP_208009305.1">
    <property type="nucleotide sequence ID" value="NZ_CP071796.1"/>
</dbReference>
<keyword evidence="3" id="KW-1185">Reference proteome</keyword>
<dbReference type="AlphaFoldDB" id="A0A975H621"/>
<proteinExistence type="predicted"/>
<organism evidence="2 3">
    <name type="scientific">Ottowia testudinis</name>
    <dbReference type="NCBI Taxonomy" id="2816950"/>
    <lineage>
        <taxon>Bacteria</taxon>
        <taxon>Pseudomonadati</taxon>
        <taxon>Pseudomonadota</taxon>
        <taxon>Betaproteobacteria</taxon>
        <taxon>Burkholderiales</taxon>
        <taxon>Comamonadaceae</taxon>
        <taxon>Ottowia</taxon>
    </lineage>
</organism>
<dbReference type="KEGG" id="otd:J1M35_01110"/>
<accession>A0A975H621</accession>
<reference evidence="2" key="1">
    <citation type="submission" date="2021-03" db="EMBL/GenBank/DDBJ databases">
        <title>Ottowia sp. 27C isolated from the cloaca of a Giant Asian pond turtle (Heosemys grandis).</title>
        <authorList>
            <person name="Spergser J."/>
            <person name="Busse H.-J."/>
        </authorList>
    </citation>
    <scope>NUCLEOTIDE SEQUENCE</scope>
    <source>
        <strain evidence="2">27C</strain>
    </source>
</reference>
<gene>
    <name evidence="2" type="ORF">J1M35_01110</name>
</gene>
<protein>
    <submittedName>
        <fullName evidence="2">DUF2007 domain-containing protein</fullName>
    </submittedName>
</protein>
<dbReference type="InterPro" id="IPR018551">
    <property type="entry name" value="DUF2007"/>
</dbReference>
<dbReference type="Proteomes" id="UP000663903">
    <property type="component" value="Chromosome"/>
</dbReference>
<dbReference type="EMBL" id="CP071796">
    <property type="protein sequence ID" value="QTD45557.1"/>
    <property type="molecule type" value="Genomic_DNA"/>
</dbReference>
<feature type="domain" description="DUF2007" evidence="1">
    <location>
        <begin position="1"/>
        <end position="67"/>
    </location>
</feature>
<evidence type="ECO:0000313" key="2">
    <source>
        <dbReference type="EMBL" id="QTD45557.1"/>
    </source>
</evidence>
<evidence type="ECO:0000259" key="1">
    <source>
        <dbReference type="Pfam" id="PF09413"/>
    </source>
</evidence>
<dbReference type="Pfam" id="PF09413">
    <property type="entry name" value="DUF2007"/>
    <property type="match status" value="1"/>
</dbReference>